<evidence type="ECO:0000313" key="1">
    <source>
        <dbReference type="EMBL" id="RID76081.1"/>
    </source>
</evidence>
<sequence length="85" mass="10173">MAIYVITNRRRISHFKLRNHLSVCDNLQHLVSFMLVQIVFPLNRYLEKKSFTNQIVDSTGQKIWFLDLHKKSRKGHSYISRSKLK</sequence>
<gene>
    <name evidence="1" type="ORF">BRARA_B03076</name>
</gene>
<name>A0A398AE60_BRACM</name>
<dbReference type="Proteomes" id="UP000264353">
    <property type="component" value="Chromosome A2"/>
</dbReference>
<evidence type="ECO:0000313" key="2">
    <source>
        <dbReference type="Proteomes" id="UP000264353"/>
    </source>
</evidence>
<dbReference type="EMBL" id="CM010629">
    <property type="protein sequence ID" value="RID76081.1"/>
    <property type="molecule type" value="Genomic_DNA"/>
</dbReference>
<reference evidence="1 2" key="1">
    <citation type="submission" date="2018-06" db="EMBL/GenBank/DDBJ databases">
        <title>WGS assembly of Brassica rapa FPsc.</title>
        <authorList>
            <person name="Bowman J."/>
            <person name="Kohchi T."/>
            <person name="Yamato K."/>
            <person name="Jenkins J."/>
            <person name="Shu S."/>
            <person name="Ishizaki K."/>
            <person name="Yamaoka S."/>
            <person name="Nishihama R."/>
            <person name="Nakamura Y."/>
            <person name="Berger F."/>
            <person name="Adam C."/>
            <person name="Aki S."/>
            <person name="Althoff F."/>
            <person name="Araki T."/>
            <person name="Arteaga-Vazquez M."/>
            <person name="Balasubrmanian S."/>
            <person name="Bauer D."/>
            <person name="Boehm C."/>
            <person name="Briginshaw L."/>
            <person name="Caballero-Perez J."/>
            <person name="Catarino B."/>
            <person name="Chen F."/>
            <person name="Chiyoda S."/>
            <person name="Chovatia M."/>
            <person name="Davies K."/>
            <person name="Delmans M."/>
            <person name="Demura T."/>
            <person name="Dierschke T."/>
            <person name="Dolan L."/>
            <person name="Dorantes-Acosta A."/>
            <person name="Eklund D."/>
            <person name="Florent S."/>
            <person name="Flores-Sandoval E."/>
            <person name="Fujiyama A."/>
            <person name="Fukuzawa H."/>
            <person name="Galik B."/>
            <person name="Grimanelli D."/>
            <person name="Grimwood J."/>
            <person name="Grossniklaus U."/>
            <person name="Hamada T."/>
            <person name="Haseloff J."/>
            <person name="Hetherington A."/>
            <person name="Higo A."/>
            <person name="Hirakawa Y."/>
            <person name="Hundley H."/>
            <person name="Ikeda Y."/>
            <person name="Inoue K."/>
            <person name="Inoue S."/>
            <person name="Ishida S."/>
            <person name="Jia Q."/>
            <person name="Kakita M."/>
            <person name="Kanazawa T."/>
            <person name="Kawai Y."/>
            <person name="Kawashima T."/>
            <person name="Kennedy M."/>
            <person name="Kinose K."/>
            <person name="Kinoshita T."/>
            <person name="Kohara Y."/>
            <person name="Koide E."/>
            <person name="Komatsu K."/>
            <person name="Kopischke S."/>
            <person name="Kubo M."/>
            <person name="Kyozuka J."/>
            <person name="Lagercrantz U."/>
            <person name="Lin S."/>
            <person name="Lindquist E."/>
            <person name="Lipzen A."/>
            <person name="Lu C."/>
            <person name="Luna E."/>
            <person name="Martienssen R."/>
            <person name="Minamino N."/>
            <person name="Mizutani M."/>
            <person name="Mizutani M."/>
            <person name="Mochizuki N."/>
            <person name="Monte I."/>
            <person name="Mosher R."/>
            <person name="Nagasaki H."/>
            <person name="Nakagami H."/>
            <person name="Naramoto S."/>
            <person name="Nishitani K."/>
            <person name="Ohtani M."/>
            <person name="Okamoto T."/>
            <person name="Okumura M."/>
            <person name="Phillips J."/>
            <person name="Pollak B."/>
            <person name="Reinders A."/>
            <person name="Roevekamp M."/>
            <person name="Sano R."/>
            <person name="Sawa S."/>
            <person name="Schmid M."/>
            <person name="Shirakawa M."/>
            <person name="Solano R."/>
            <person name="Spunde A."/>
            <person name="Suetsugu N."/>
            <person name="Sugano S."/>
            <person name="Sugiyama A."/>
            <person name="Sun R."/>
            <person name="Suzuki Y."/>
            <person name="Takenaka M."/>
            <person name="Takezawa D."/>
            <person name="Tomogane H."/>
            <person name="Tsuzuki M."/>
            <person name="Ueda T."/>
            <person name="Umeda M."/>
            <person name="Ward J."/>
            <person name="Watanabe Y."/>
            <person name="Yazaki K."/>
            <person name="Yokoyama R."/>
            <person name="Yoshitake Y."/>
            <person name="Yotsui I."/>
            <person name="Zachgo S."/>
            <person name="Schmutz J."/>
        </authorList>
    </citation>
    <scope>NUCLEOTIDE SEQUENCE [LARGE SCALE GENOMIC DNA]</scope>
    <source>
        <strain evidence="2">cv. B-3</strain>
    </source>
</reference>
<dbReference type="AlphaFoldDB" id="A0A398AE60"/>
<organism evidence="1 2">
    <name type="scientific">Brassica campestris</name>
    <name type="common">Field mustard</name>
    <dbReference type="NCBI Taxonomy" id="3711"/>
    <lineage>
        <taxon>Eukaryota</taxon>
        <taxon>Viridiplantae</taxon>
        <taxon>Streptophyta</taxon>
        <taxon>Embryophyta</taxon>
        <taxon>Tracheophyta</taxon>
        <taxon>Spermatophyta</taxon>
        <taxon>Magnoliopsida</taxon>
        <taxon>eudicotyledons</taxon>
        <taxon>Gunneridae</taxon>
        <taxon>Pentapetalae</taxon>
        <taxon>rosids</taxon>
        <taxon>malvids</taxon>
        <taxon>Brassicales</taxon>
        <taxon>Brassicaceae</taxon>
        <taxon>Brassiceae</taxon>
        <taxon>Brassica</taxon>
    </lineage>
</organism>
<protein>
    <submittedName>
        <fullName evidence="1">Uncharacterized protein</fullName>
    </submittedName>
</protein>
<accession>A0A398AE60</accession>
<proteinExistence type="predicted"/>